<dbReference type="EMBL" id="JACADJ010000005">
    <property type="protein sequence ID" value="NWH03846.1"/>
    <property type="molecule type" value="Genomic_DNA"/>
</dbReference>
<sequence length="320" mass="35048">MINFYFFPFTVMDERQAKTLSCFFDDFNVLDIHGGAVLPEPMAGLAANGTLTRVCLAKEKLALAEQKARAYLDWAGIHKGNEKNLRALIRENIFLKDDSGMAAIRAGIRKRTVSHDPDIPNDPDSNDSLVFLKLADIYDREHQAIETALDALDQENAALIAELKGDGDIFVPGGHAKTSEPGQAMTEKRIQAWLKTAADADIFNQGGIPVLITTSRAIMDEFLTGAGKAINALDIDSIKVHENDSKFIKQRYLKIKAIVEQMAQGLTPDPEKEYFEGAGADQDPVTGRIQIRFFSGVGDVNLTKKNPGGQIGVCLVELNS</sequence>
<dbReference type="RefSeq" id="WP_178365305.1">
    <property type="nucleotide sequence ID" value="NZ_JACADJ010000005.1"/>
</dbReference>
<dbReference type="AlphaFoldDB" id="A0A850T914"/>
<gene>
    <name evidence="2" type="ORF">HXW94_02370</name>
</gene>
<protein>
    <submittedName>
        <fullName evidence="2">Uncharacterized protein</fullName>
    </submittedName>
</protein>
<evidence type="ECO:0000256" key="1">
    <source>
        <dbReference type="SAM" id="Coils"/>
    </source>
</evidence>
<reference evidence="2 3" key="1">
    <citation type="submission" date="2020-06" db="EMBL/GenBank/DDBJ databases">
        <title>High-quality draft genome of sulfate reducer Desulfobacter latus type strain AcrS2 isolated from marine sediment.</title>
        <authorList>
            <person name="Hoppe M."/>
            <person name="Larsen C.K."/>
            <person name="Marshall I.P.G."/>
            <person name="Schramm A."/>
            <person name="Marietou A.G."/>
        </authorList>
    </citation>
    <scope>NUCLEOTIDE SEQUENCE [LARGE SCALE GENOMIC DNA]</scope>
    <source>
        <strain evidence="2 3">AcRS2</strain>
    </source>
</reference>
<organism evidence="2 3">
    <name type="scientific">Desulfobacter latus</name>
    <dbReference type="NCBI Taxonomy" id="2292"/>
    <lineage>
        <taxon>Bacteria</taxon>
        <taxon>Pseudomonadati</taxon>
        <taxon>Thermodesulfobacteriota</taxon>
        <taxon>Desulfobacteria</taxon>
        <taxon>Desulfobacterales</taxon>
        <taxon>Desulfobacteraceae</taxon>
        <taxon>Desulfobacter</taxon>
    </lineage>
</organism>
<comment type="caution">
    <text evidence="2">The sequence shown here is derived from an EMBL/GenBank/DDBJ whole genome shotgun (WGS) entry which is preliminary data.</text>
</comment>
<keyword evidence="1" id="KW-0175">Coiled coil</keyword>
<feature type="coiled-coil region" evidence="1">
    <location>
        <begin position="135"/>
        <end position="162"/>
    </location>
</feature>
<proteinExistence type="predicted"/>
<evidence type="ECO:0000313" key="2">
    <source>
        <dbReference type="EMBL" id="NWH03846.1"/>
    </source>
</evidence>
<dbReference type="Proteomes" id="UP000553343">
    <property type="component" value="Unassembled WGS sequence"/>
</dbReference>
<accession>A0A850T914</accession>
<keyword evidence="3" id="KW-1185">Reference proteome</keyword>
<evidence type="ECO:0000313" key="3">
    <source>
        <dbReference type="Proteomes" id="UP000553343"/>
    </source>
</evidence>
<name>A0A850T914_9BACT</name>